<keyword evidence="1" id="KW-0472">Membrane</keyword>
<feature type="transmembrane region" description="Helical" evidence="1">
    <location>
        <begin position="78"/>
        <end position="101"/>
    </location>
</feature>
<evidence type="ECO:0000313" key="3">
    <source>
        <dbReference type="WBParaSite" id="Hba_10452"/>
    </source>
</evidence>
<keyword evidence="2" id="KW-1185">Reference proteome</keyword>
<accession>A0A1I7WZ49</accession>
<protein>
    <submittedName>
        <fullName evidence="3">G_PROTEIN_RECEP_F1_2 domain-containing protein</fullName>
    </submittedName>
</protein>
<keyword evidence="1" id="KW-1133">Transmembrane helix</keyword>
<dbReference type="WBParaSite" id="Hba_10452">
    <property type="protein sequence ID" value="Hba_10452"/>
    <property type="gene ID" value="Hba_10452"/>
</dbReference>
<proteinExistence type="predicted"/>
<reference evidence="3" key="1">
    <citation type="submission" date="2016-11" db="UniProtKB">
        <authorList>
            <consortium name="WormBaseParasite"/>
        </authorList>
    </citation>
    <scope>IDENTIFICATION</scope>
</reference>
<organism evidence="2 3">
    <name type="scientific">Heterorhabditis bacteriophora</name>
    <name type="common">Entomopathogenic nematode worm</name>
    <dbReference type="NCBI Taxonomy" id="37862"/>
    <lineage>
        <taxon>Eukaryota</taxon>
        <taxon>Metazoa</taxon>
        <taxon>Ecdysozoa</taxon>
        <taxon>Nematoda</taxon>
        <taxon>Chromadorea</taxon>
        <taxon>Rhabditida</taxon>
        <taxon>Rhabditina</taxon>
        <taxon>Rhabditomorpha</taxon>
        <taxon>Strongyloidea</taxon>
        <taxon>Heterorhabditidae</taxon>
        <taxon>Heterorhabditis</taxon>
    </lineage>
</organism>
<evidence type="ECO:0000313" key="2">
    <source>
        <dbReference type="Proteomes" id="UP000095283"/>
    </source>
</evidence>
<keyword evidence="1" id="KW-0812">Transmembrane</keyword>
<sequence length="186" mass="21787">MMVMSRPEHIRYSWESHLMIQMQRLIFLGFPAIVYIALNRTIQKDVLKLIRFRQARSMNSVQATTDIKGGVAKLLTGYIIPLIGLGTYKITGDLVGIYVWFKRNLYLAKRRIVFLFSDILKLKVFSYTNLLIKKIIRSVTSWFSGIILLYFKDMPCFLFIGKFIVKLYIYIYTFINFGIVKLSSQN</sequence>
<feature type="transmembrane region" description="Helical" evidence="1">
    <location>
        <begin position="157"/>
        <end position="180"/>
    </location>
</feature>
<feature type="transmembrane region" description="Helical" evidence="1">
    <location>
        <begin position="21"/>
        <end position="38"/>
    </location>
</feature>
<name>A0A1I7WZ49_HETBA</name>
<dbReference type="AlphaFoldDB" id="A0A1I7WZ49"/>
<evidence type="ECO:0000256" key="1">
    <source>
        <dbReference type="SAM" id="Phobius"/>
    </source>
</evidence>
<dbReference type="Proteomes" id="UP000095283">
    <property type="component" value="Unplaced"/>
</dbReference>